<dbReference type="SUPFAM" id="SSF55961">
    <property type="entry name" value="Bet v1-like"/>
    <property type="match status" value="1"/>
</dbReference>
<dbReference type="RefSeq" id="WP_156007860.1">
    <property type="nucleotide sequence ID" value="NZ_CP045483.1"/>
</dbReference>
<gene>
    <name evidence="1" type="ORF">D1868_10715</name>
</gene>
<dbReference type="OrthoDB" id="39885at2157"/>
<proteinExistence type="predicted"/>
<accession>A0A650CRK2</accession>
<dbReference type="Proteomes" id="UP000423396">
    <property type="component" value="Chromosome"/>
</dbReference>
<reference evidence="1 2" key="1">
    <citation type="submission" date="2019-10" db="EMBL/GenBank/DDBJ databases">
        <title>Genome Sequences from Six Type Strain Members of the Archaeal Family Sulfolobaceae: Acidianus ambivalens, Acidianus infernus, Metallosphaera prunae, Stygiolobus azoricus, Sulfolobus metallicus, and Sulfurisphaera ohwakuensis.</title>
        <authorList>
            <person name="Counts J.A."/>
            <person name="Kelly R.M."/>
        </authorList>
    </citation>
    <scope>NUCLEOTIDE SEQUENCE [LARGE SCALE GENOMIC DNA]</scope>
    <source>
        <strain evidence="1 2">FC6</strain>
    </source>
</reference>
<keyword evidence="2" id="KW-1185">Reference proteome</keyword>
<evidence type="ECO:0000313" key="1">
    <source>
        <dbReference type="EMBL" id="QGR20408.1"/>
    </source>
</evidence>
<dbReference type="KEGG" id="sazo:D1868_10715"/>
<evidence type="ECO:0000313" key="2">
    <source>
        <dbReference type="Proteomes" id="UP000423396"/>
    </source>
</evidence>
<sequence>MIERRVMLTLHADAKLILQDVYDLRNLKEWWMFLKDIKMESEDTYIAKFRVFMPFKFHMRRKIGLNKVVHEGVMKFPKAYFCFTVEVFPRRNGDVDISVKGEYAGPLERLAGIPMEVFLRNFAKNLEEKYKGRSEGLNVRQILEYQLEASKDYDGEIVVIVNECKVTLRKGKIVSAECGDIVGNEAIKRVLSEEKPKVKIEYT</sequence>
<protein>
    <submittedName>
        <fullName evidence="1">Uncharacterized protein</fullName>
    </submittedName>
</protein>
<dbReference type="AlphaFoldDB" id="A0A650CRK2"/>
<dbReference type="GeneID" id="42799549"/>
<name>A0A650CRK2_9CREN</name>
<organism evidence="1 2">
    <name type="scientific">Stygiolobus azoricus</name>
    <dbReference type="NCBI Taxonomy" id="41675"/>
    <lineage>
        <taxon>Archaea</taxon>
        <taxon>Thermoproteota</taxon>
        <taxon>Thermoprotei</taxon>
        <taxon>Sulfolobales</taxon>
        <taxon>Sulfolobaceae</taxon>
        <taxon>Stygiolobus</taxon>
    </lineage>
</organism>
<dbReference type="EMBL" id="CP045483">
    <property type="protein sequence ID" value="QGR20408.1"/>
    <property type="molecule type" value="Genomic_DNA"/>
</dbReference>